<dbReference type="CDD" id="cd04301">
    <property type="entry name" value="NAT_SF"/>
    <property type="match status" value="1"/>
</dbReference>
<evidence type="ECO:0000313" key="2">
    <source>
        <dbReference type="EMBL" id="PTI29003.1"/>
    </source>
</evidence>
<evidence type="ECO:0000313" key="3">
    <source>
        <dbReference type="Proteomes" id="UP000241209"/>
    </source>
</evidence>
<reference evidence="2 3" key="1">
    <citation type="journal article" date="2016" name="Front. Microbiol.">
        <title>Comprehensive Phylogenetic Analysis of Bovine Non-aureus Staphylococci Species Based on Whole-Genome Sequencing.</title>
        <authorList>
            <person name="Naushad S."/>
            <person name="Barkema H.W."/>
            <person name="Luby C."/>
            <person name="Condas L.A."/>
            <person name="Nobrega D.B."/>
            <person name="Carson D.A."/>
            <person name="De Buck J."/>
        </authorList>
    </citation>
    <scope>NUCLEOTIDE SEQUENCE [LARGE SCALE GENOMIC DNA]</scope>
    <source>
        <strain evidence="2 3">SNUC 2204</strain>
    </source>
</reference>
<gene>
    <name evidence="2" type="ORF">BU072_09940</name>
</gene>
<feature type="domain" description="N-acetyltransferase" evidence="1">
    <location>
        <begin position="8"/>
        <end position="168"/>
    </location>
</feature>
<proteinExistence type="predicted"/>
<dbReference type="RefSeq" id="WP_107536805.1">
    <property type="nucleotide sequence ID" value="NZ_CANQVP010000019.1"/>
</dbReference>
<dbReference type="OrthoDB" id="9797989at2"/>
<dbReference type="AlphaFoldDB" id="A0A2T4PRY1"/>
<dbReference type="InterPro" id="IPR000182">
    <property type="entry name" value="GNAT_dom"/>
</dbReference>
<evidence type="ECO:0000259" key="1">
    <source>
        <dbReference type="PROSITE" id="PS51186"/>
    </source>
</evidence>
<dbReference type="SUPFAM" id="SSF55729">
    <property type="entry name" value="Acyl-CoA N-acyltransferases (Nat)"/>
    <property type="match status" value="1"/>
</dbReference>
<dbReference type="Gene3D" id="3.40.630.30">
    <property type="match status" value="1"/>
</dbReference>
<sequence>MEYREIDTNIESLFTEYINEWYENDESVVPWTTDVKEHGGFQEMLVMQKEAINPIDEDFVKAKTFVLIVEQKIVGAVNVRYGLNDFLRNKGGHVGYGVRRSQRGKGYATKLLEYALKELREASVEKALVTCDENNYASAQVILHNNGVESDAFISEDNEVTRRFWINL</sequence>
<name>A0A2T4PRY1_9STAP</name>
<dbReference type="PANTHER" id="PTHR39173:SF1">
    <property type="entry name" value="ACETYLTRANSFERASE"/>
    <property type="match status" value="1"/>
</dbReference>
<organism evidence="2 3">
    <name type="scientific">Mammaliicoccus vitulinus</name>
    <dbReference type="NCBI Taxonomy" id="71237"/>
    <lineage>
        <taxon>Bacteria</taxon>
        <taxon>Bacillati</taxon>
        <taxon>Bacillota</taxon>
        <taxon>Bacilli</taxon>
        <taxon>Bacillales</taxon>
        <taxon>Staphylococcaceae</taxon>
        <taxon>Mammaliicoccus</taxon>
    </lineage>
</organism>
<accession>A0A2T4PRY1</accession>
<dbReference type="PROSITE" id="PS51186">
    <property type="entry name" value="GNAT"/>
    <property type="match status" value="1"/>
</dbReference>
<dbReference type="GO" id="GO:0016747">
    <property type="term" value="F:acyltransferase activity, transferring groups other than amino-acyl groups"/>
    <property type="evidence" value="ECO:0007669"/>
    <property type="project" value="InterPro"/>
</dbReference>
<keyword evidence="2" id="KW-0808">Transferase</keyword>
<dbReference type="Proteomes" id="UP000241209">
    <property type="component" value="Unassembled WGS sequence"/>
</dbReference>
<dbReference type="STRING" id="1167632.GCA_000286335_00875"/>
<dbReference type="PANTHER" id="PTHR39173">
    <property type="entry name" value="ACETYLTRANSFERASE"/>
    <property type="match status" value="1"/>
</dbReference>
<dbReference type="InterPro" id="IPR016181">
    <property type="entry name" value="Acyl_CoA_acyltransferase"/>
</dbReference>
<protein>
    <submittedName>
        <fullName evidence="2">GNAT family N-acetyltransferase</fullName>
    </submittedName>
</protein>
<comment type="caution">
    <text evidence="2">The sequence shown here is derived from an EMBL/GenBank/DDBJ whole genome shotgun (WGS) entry which is preliminary data.</text>
</comment>
<dbReference type="EMBL" id="PZFK01000020">
    <property type="protein sequence ID" value="PTI29003.1"/>
    <property type="molecule type" value="Genomic_DNA"/>
</dbReference>
<dbReference type="Pfam" id="PF00583">
    <property type="entry name" value="Acetyltransf_1"/>
    <property type="match status" value="1"/>
</dbReference>